<name>A0AAW6AJC1_9ACTN</name>
<dbReference type="Proteomes" id="UP001212741">
    <property type="component" value="Unassembled WGS sequence"/>
</dbReference>
<evidence type="ECO:0000313" key="2">
    <source>
        <dbReference type="Proteomes" id="UP001212741"/>
    </source>
</evidence>
<reference evidence="1" key="1">
    <citation type="submission" date="2023-01" db="EMBL/GenBank/DDBJ databases">
        <title>Human gut microbiome strain richness.</title>
        <authorList>
            <person name="Chen-Liaw A."/>
        </authorList>
    </citation>
    <scope>NUCLEOTIDE SEQUENCE</scope>
    <source>
        <strain evidence="1">D54st1_D6_D54t1_190329</strain>
    </source>
</reference>
<dbReference type="RefSeq" id="WP_195520580.1">
    <property type="nucleotide sequence ID" value="NZ_JADNPG010000003.1"/>
</dbReference>
<dbReference type="EMBL" id="JAQLEC010000002">
    <property type="protein sequence ID" value="MDB1838223.1"/>
    <property type="molecule type" value="Genomic_DNA"/>
</dbReference>
<sequence length="157" mass="16829">MKQIELIGPPLYQWDTGRCVRVSVRGATEAHFAIAGSARALVTPVVGGEAPVPSLLLTAGADIAAWASDGRDTQARAVLRVRPRAKPDGYIYTDDEVKTWADIEDWVREQLKSAGEPGTKWYVGGGAPATGGRVGDLYLDSETGTYYRYGEIGDTNG</sequence>
<comment type="caution">
    <text evidence="1">The sequence shown here is derived from an EMBL/GenBank/DDBJ whole genome shotgun (WGS) entry which is preliminary data.</text>
</comment>
<gene>
    <name evidence="1" type="ORF">PMW86_01240</name>
</gene>
<dbReference type="AlphaFoldDB" id="A0AAW6AJC1"/>
<evidence type="ECO:0000313" key="1">
    <source>
        <dbReference type="EMBL" id="MDB1838223.1"/>
    </source>
</evidence>
<proteinExistence type="predicted"/>
<organism evidence="1 2">
    <name type="scientific">Collinsella aerofaciens</name>
    <dbReference type="NCBI Taxonomy" id="74426"/>
    <lineage>
        <taxon>Bacteria</taxon>
        <taxon>Bacillati</taxon>
        <taxon>Actinomycetota</taxon>
        <taxon>Coriobacteriia</taxon>
        <taxon>Coriobacteriales</taxon>
        <taxon>Coriobacteriaceae</taxon>
        <taxon>Collinsella</taxon>
    </lineage>
</organism>
<accession>A0AAW6AJC1</accession>
<protein>
    <submittedName>
        <fullName evidence="1">Uncharacterized protein</fullName>
    </submittedName>
</protein>